<accession>A0A1J0KVX2</accession>
<evidence type="ECO:0000313" key="3">
    <source>
        <dbReference type="Proteomes" id="UP000182521"/>
    </source>
</evidence>
<dbReference type="OrthoDB" id="6708210at2"/>
<keyword evidence="1" id="KW-0732">Signal</keyword>
<protein>
    <submittedName>
        <fullName evidence="2">Putative lipoprotein</fullName>
    </submittedName>
</protein>
<evidence type="ECO:0000256" key="1">
    <source>
        <dbReference type="SAM" id="SignalP"/>
    </source>
</evidence>
<dbReference type="AlphaFoldDB" id="A0A1J0KVX2"/>
<gene>
    <name evidence="2" type="ORF">KX01_1373</name>
</gene>
<feature type="chain" id="PRO_5009614133" evidence="1">
    <location>
        <begin position="21"/>
        <end position="199"/>
    </location>
</feature>
<organism evidence="2 3">
    <name type="scientific">Francisella frigiditurris</name>
    <dbReference type="NCBI Taxonomy" id="1542390"/>
    <lineage>
        <taxon>Bacteria</taxon>
        <taxon>Pseudomonadati</taxon>
        <taxon>Pseudomonadota</taxon>
        <taxon>Gammaproteobacteria</taxon>
        <taxon>Thiotrichales</taxon>
        <taxon>Francisellaceae</taxon>
        <taxon>Francisella</taxon>
    </lineage>
</organism>
<reference evidence="3" key="1">
    <citation type="submission" date="2014-10" db="EMBL/GenBank/DDBJ databases">
        <authorList>
            <person name="Kuske C.R."/>
            <person name="Challacombe J.F."/>
            <person name="Daligault H.E."/>
            <person name="Davenport K.W."/>
            <person name="Johnson S.L."/>
            <person name="Siddaramappa S."/>
            <person name="Petersen J.M."/>
        </authorList>
    </citation>
    <scope>NUCLEOTIDE SEQUENCE [LARGE SCALE GENOMIC DNA]</scope>
    <source>
        <strain evidence="3">CA97-1460</strain>
    </source>
</reference>
<dbReference type="KEGG" id="frc:KX01_1373"/>
<keyword evidence="3" id="KW-1185">Reference proteome</keyword>
<proteinExistence type="predicted"/>
<evidence type="ECO:0000313" key="2">
    <source>
        <dbReference type="EMBL" id="APC97921.1"/>
    </source>
</evidence>
<dbReference type="PROSITE" id="PS51257">
    <property type="entry name" value="PROKAR_LIPOPROTEIN"/>
    <property type="match status" value="1"/>
</dbReference>
<dbReference type="RefSeq" id="WP_071664268.1">
    <property type="nucleotide sequence ID" value="NZ_CP009654.1"/>
</dbReference>
<dbReference type="Proteomes" id="UP000182521">
    <property type="component" value="Chromosome"/>
</dbReference>
<feature type="signal peptide" evidence="1">
    <location>
        <begin position="1"/>
        <end position="20"/>
    </location>
</feature>
<keyword evidence="2" id="KW-0449">Lipoprotein</keyword>
<sequence length="199" mass="22726">MKKIIFLGSCILFISGCASTKVNIVKSPEKIDSICVVNNKEVTIPNFQETILDQLQKRDIKAYVVPSFDKKNKCQASLKYSASESWGLTTNIDYTELVLYRTANDEHLGLVRWKMPDSITLKNYNNDIDNVIPTMLNELLPLNNQMETDLDVSDSEEYEQDTKQYKTGFDLLPYAFRRPSVAPEKGFGNSAFLKNFFNI</sequence>
<name>A0A1J0KVX2_9GAMM</name>
<dbReference type="EMBL" id="CP009654">
    <property type="protein sequence ID" value="APC97921.1"/>
    <property type="molecule type" value="Genomic_DNA"/>
</dbReference>